<dbReference type="Pfam" id="PF00246">
    <property type="entry name" value="Peptidase_M14"/>
    <property type="match status" value="1"/>
</dbReference>
<evidence type="ECO:0000313" key="3">
    <source>
        <dbReference type="EMBL" id="PUV25440.1"/>
    </source>
</evidence>
<evidence type="ECO:0000256" key="1">
    <source>
        <dbReference type="SAM" id="SignalP"/>
    </source>
</evidence>
<gene>
    <name evidence="3" type="ORF">DCO56_00105</name>
</gene>
<keyword evidence="1" id="KW-0732">Signal</keyword>
<dbReference type="GO" id="GO:0004181">
    <property type="term" value="F:metallocarboxypeptidase activity"/>
    <property type="evidence" value="ECO:0007669"/>
    <property type="project" value="InterPro"/>
</dbReference>
<feature type="signal peptide" evidence="1">
    <location>
        <begin position="1"/>
        <end position="18"/>
    </location>
</feature>
<keyword evidence="4" id="KW-1185">Reference proteome</keyword>
<dbReference type="Gene3D" id="3.40.630.10">
    <property type="entry name" value="Zn peptidases"/>
    <property type="match status" value="1"/>
</dbReference>
<evidence type="ECO:0000259" key="2">
    <source>
        <dbReference type="Pfam" id="PF00246"/>
    </source>
</evidence>
<dbReference type="Proteomes" id="UP000250831">
    <property type="component" value="Unassembled WGS sequence"/>
</dbReference>
<dbReference type="GO" id="GO:0006508">
    <property type="term" value="P:proteolysis"/>
    <property type="evidence" value="ECO:0007669"/>
    <property type="project" value="InterPro"/>
</dbReference>
<comment type="caution">
    <text evidence="3">The sequence shown here is derived from an EMBL/GenBank/DDBJ whole genome shotgun (WGS) entry which is preliminary data.</text>
</comment>
<dbReference type="RefSeq" id="WP_108631765.1">
    <property type="nucleotide sequence ID" value="NZ_QCXX01000001.1"/>
</dbReference>
<sequence>MKKLPILFFLLISSAGHSQNLSPYEKGNGNQSTTFAEMRKFYQGLANQFPAISYETKGEDDNRAPIDVVIFNPSQQSPEEARENKSVLFINNGIHPGEPDGIDATMMLMRDLATGRIKTPKHVIIAAIASYNVSGMLNRNGFSRANQNGPEEYGFRGNARNYDLNRDFIKTDTKNSRSFQQIFQWIKPDVFIDNHVSNGADYQYTFTYISTNKERLGRVLGDYFNDEMQKTLLKDLEKNGFISVPYVNIHNDVPDLGFPVFMDSPRYATGYTSLFNVIGTVVETHMLKPYKERVKATYDYMLNTLDFIERNHKVIQQKRADNLKQYSIGSKYSIAWKLDTTKYENIDFKGFEAKYKPSDVSSGKRLWYDRNSKFSRQVKLYNTYLPTKEVTIPKYYVIPQSEWKVIDLLKLNQIRMNPIERDSTIVVEQYRINDFKTTSTPYEGHYLHYDTDVLREMKEVRFRAGDFLVPLDQDGVKYLMETLEPEAMDSYFNWNFFDAILGQKEYYSAYVFEDTAAKLLKENKDLKSAFDKEKAGNPKFAADGKAQLDWVYKHSNYYEKSHLLYPIFRIVP</sequence>
<evidence type="ECO:0000313" key="4">
    <source>
        <dbReference type="Proteomes" id="UP000250831"/>
    </source>
</evidence>
<name>A0A363NXH9_9SPHI</name>
<feature type="domain" description="Peptidase M14" evidence="2">
    <location>
        <begin position="39"/>
        <end position="171"/>
    </location>
</feature>
<proteinExistence type="predicted"/>
<organism evidence="3 4">
    <name type="scientific">Sphingobacterium athyrii</name>
    <dbReference type="NCBI Taxonomy" id="2152717"/>
    <lineage>
        <taxon>Bacteria</taxon>
        <taxon>Pseudomonadati</taxon>
        <taxon>Bacteroidota</taxon>
        <taxon>Sphingobacteriia</taxon>
        <taxon>Sphingobacteriales</taxon>
        <taxon>Sphingobacteriaceae</taxon>
        <taxon>Sphingobacterium</taxon>
    </lineage>
</organism>
<feature type="chain" id="PRO_5016783963" description="Peptidase M14 domain-containing protein" evidence="1">
    <location>
        <begin position="19"/>
        <end position="572"/>
    </location>
</feature>
<dbReference type="InterPro" id="IPR000834">
    <property type="entry name" value="Peptidase_M14"/>
</dbReference>
<dbReference type="OrthoDB" id="9767214at2"/>
<dbReference type="SUPFAM" id="SSF53187">
    <property type="entry name" value="Zn-dependent exopeptidases"/>
    <property type="match status" value="1"/>
</dbReference>
<dbReference type="EMBL" id="QCXX01000001">
    <property type="protein sequence ID" value="PUV25440.1"/>
    <property type="molecule type" value="Genomic_DNA"/>
</dbReference>
<dbReference type="GO" id="GO:0008270">
    <property type="term" value="F:zinc ion binding"/>
    <property type="evidence" value="ECO:0007669"/>
    <property type="project" value="InterPro"/>
</dbReference>
<protein>
    <recommendedName>
        <fullName evidence="2">Peptidase M14 domain-containing protein</fullName>
    </recommendedName>
</protein>
<dbReference type="AlphaFoldDB" id="A0A363NXH9"/>
<accession>A0A363NXH9</accession>
<reference evidence="3 4" key="1">
    <citation type="submission" date="2018-04" db="EMBL/GenBank/DDBJ databases">
        <title>Sphingobacterium sp. M46 Genome.</title>
        <authorList>
            <person name="Cheng J."/>
            <person name="Li Y."/>
        </authorList>
    </citation>
    <scope>NUCLEOTIDE SEQUENCE [LARGE SCALE GENOMIC DNA]</scope>
    <source>
        <strain evidence="3 4">M46</strain>
    </source>
</reference>